<dbReference type="InterPro" id="IPR005599">
    <property type="entry name" value="GPI_mannosylTrfase"/>
</dbReference>
<keyword evidence="8 11" id="KW-1133">Transmembrane helix</keyword>
<evidence type="ECO:0000256" key="8">
    <source>
        <dbReference type="ARBA" id="ARBA00022989"/>
    </source>
</evidence>
<dbReference type="OrthoDB" id="10066429at2759"/>
<dbReference type="GO" id="GO:0005789">
    <property type="term" value="C:endoplasmic reticulum membrane"/>
    <property type="evidence" value="ECO:0007669"/>
    <property type="project" value="UniProtKB-SubCell"/>
</dbReference>
<evidence type="ECO:0000256" key="9">
    <source>
        <dbReference type="ARBA" id="ARBA00023136"/>
    </source>
</evidence>
<reference evidence="12" key="1">
    <citation type="submission" date="2020-11" db="EMBL/GenBank/DDBJ databases">
        <authorList>
            <person name="Tran Van P."/>
        </authorList>
    </citation>
    <scope>NUCLEOTIDE SEQUENCE</scope>
</reference>
<keyword evidence="3" id="KW-0337">GPI-anchor biosynthesis</keyword>
<protein>
    <recommendedName>
        <fullName evidence="11">Mannosyltransferase</fullName>
        <ecNumber evidence="11">2.4.1.-</ecNumber>
    </recommendedName>
</protein>
<feature type="non-terminal residue" evidence="12">
    <location>
        <position position="1"/>
    </location>
</feature>
<keyword evidence="13" id="KW-1185">Reference proteome</keyword>
<evidence type="ECO:0000256" key="4">
    <source>
        <dbReference type="ARBA" id="ARBA00022676"/>
    </source>
</evidence>
<evidence type="ECO:0000256" key="10">
    <source>
        <dbReference type="ARBA" id="ARBA00038466"/>
    </source>
</evidence>
<sequence>MDEPEWKTKRRAKWILLVVLWSLRLGLCLWPQYGYIHPDEFFQGLEPMTGAVMNYNVSLPWEFTDEHPIRNILFPGLSVGLPATIMRFLFGSSGVSALSLLRAPRILVCLLSFLVDAAMYLATKEVGRDPLYPLLVLNSSHVMHVYSFRTMSNAMELVLFALLLYRCGGFF</sequence>
<dbReference type="AlphaFoldDB" id="A0A7R9BRD6"/>
<dbReference type="PANTHER" id="PTHR22760">
    <property type="entry name" value="GLYCOSYLTRANSFERASE"/>
    <property type="match status" value="1"/>
</dbReference>
<evidence type="ECO:0000256" key="3">
    <source>
        <dbReference type="ARBA" id="ARBA00022502"/>
    </source>
</evidence>
<comment type="subcellular location">
    <subcellularLocation>
        <location evidence="1 11">Endoplasmic reticulum membrane</location>
        <topology evidence="1 11">Multi-pass membrane protein</topology>
    </subcellularLocation>
</comment>
<comment type="similarity">
    <text evidence="10">Belongs to the glycosyltransferase 22 family. PIGZ subfamily.</text>
</comment>
<comment type="pathway">
    <text evidence="2">Glycolipid biosynthesis; glycosylphosphatidylinositol-anchor biosynthesis.</text>
</comment>
<keyword evidence="7 11" id="KW-0256">Endoplasmic reticulum</keyword>
<keyword evidence="9 11" id="KW-0472">Membrane</keyword>
<dbReference type="EMBL" id="OA884006">
    <property type="protein sequence ID" value="CAD7280145.1"/>
    <property type="molecule type" value="Genomic_DNA"/>
</dbReference>
<dbReference type="EC" id="2.4.1.-" evidence="11"/>
<evidence type="ECO:0000313" key="13">
    <source>
        <dbReference type="Proteomes" id="UP000678499"/>
    </source>
</evidence>
<keyword evidence="4 11" id="KW-0328">Glycosyltransferase</keyword>
<dbReference type="GO" id="GO:0000026">
    <property type="term" value="F:alpha-1,2-mannosyltransferase activity"/>
    <property type="evidence" value="ECO:0007669"/>
    <property type="project" value="TreeGrafter"/>
</dbReference>
<evidence type="ECO:0000256" key="7">
    <source>
        <dbReference type="ARBA" id="ARBA00022824"/>
    </source>
</evidence>
<dbReference type="Pfam" id="PF03901">
    <property type="entry name" value="Glyco_transf_22"/>
    <property type="match status" value="1"/>
</dbReference>
<accession>A0A7R9BRD6</accession>
<dbReference type="Proteomes" id="UP000678499">
    <property type="component" value="Unassembled WGS sequence"/>
</dbReference>
<evidence type="ECO:0000256" key="11">
    <source>
        <dbReference type="RuleBase" id="RU363075"/>
    </source>
</evidence>
<feature type="transmembrane region" description="Helical" evidence="11">
    <location>
        <begin position="72"/>
        <end position="90"/>
    </location>
</feature>
<keyword evidence="6 11" id="KW-0812">Transmembrane</keyword>
<evidence type="ECO:0000313" key="12">
    <source>
        <dbReference type="EMBL" id="CAD7280145.1"/>
    </source>
</evidence>
<evidence type="ECO:0000256" key="2">
    <source>
        <dbReference type="ARBA" id="ARBA00004687"/>
    </source>
</evidence>
<feature type="transmembrane region" description="Helical" evidence="11">
    <location>
        <begin position="143"/>
        <end position="165"/>
    </location>
</feature>
<feature type="transmembrane region" description="Helical" evidence="11">
    <location>
        <begin position="12"/>
        <end position="33"/>
    </location>
</feature>
<name>A0A7R9BRD6_9CRUS</name>
<dbReference type="EMBL" id="CAJPEX010001969">
    <property type="protein sequence ID" value="CAG0920297.1"/>
    <property type="molecule type" value="Genomic_DNA"/>
</dbReference>
<keyword evidence="5" id="KW-0808">Transferase</keyword>
<feature type="transmembrane region" description="Helical" evidence="11">
    <location>
        <begin position="102"/>
        <end position="123"/>
    </location>
</feature>
<dbReference type="PANTHER" id="PTHR22760:SF3">
    <property type="entry name" value="GPI MANNOSYLTRANSFERASE 4"/>
    <property type="match status" value="1"/>
</dbReference>
<organism evidence="12">
    <name type="scientific">Notodromas monacha</name>
    <dbReference type="NCBI Taxonomy" id="399045"/>
    <lineage>
        <taxon>Eukaryota</taxon>
        <taxon>Metazoa</taxon>
        <taxon>Ecdysozoa</taxon>
        <taxon>Arthropoda</taxon>
        <taxon>Crustacea</taxon>
        <taxon>Oligostraca</taxon>
        <taxon>Ostracoda</taxon>
        <taxon>Podocopa</taxon>
        <taxon>Podocopida</taxon>
        <taxon>Cypridocopina</taxon>
        <taxon>Cypridoidea</taxon>
        <taxon>Cyprididae</taxon>
        <taxon>Notodromas</taxon>
    </lineage>
</organism>
<evidence type="ECO:0000256" key="6">
    <source>
        <dbReference type="ARBA" id="ARBA00022692"/>
    </source>
</evidence>
<evidence type="ECO:0000256" key="5">
    <source>
        <dbReference type="ARBA" id="ARBA00022679"/>
    </source>
</evidence>
<gene>
    <name evidence="12" type="ORF">NMOB1V02_LOCUS7808</name>
</gene>
<proteinExistence type="inferred from homology"/>
<comment type="caution">
    <text evidence="11">Lacks conserved residue(s) required for the propagation of feature annotation.</text>
</comment>
<dbReference type="GO" id="GO:0006506">
    <property type="term" value="P:GPI anchor biosynthetic process"/>
    <property type="evidence" value="ECO:0007669"/>
    <property type="project" value="UniProtKB-KW"/>
</dbReference>
<evidence type="ECO:0000256" key="1">
    <source>
        <dbReference type="ARBA" id="ARBA00004477"/>
    </source>
</evidence>